<dbReference type="PANTHER" id="PTHR43394:SF1">
    <property type="entry name" value="ATP-BINDING CASSETTE SUB-FAMILY B MEMBER 10, MITOCHONDRIAL"/>
    <property type="match status" value="1"/>
</dbReference>
<accession>A0A383R6E8</accession>
<evidence type="ECO:0000256" key="9">
    <source>
        <dbReference type="SAM" id="Phobius"/>
    </source>
</evidence>
<feature type="transmembrane region" description="Helical" evidence="9">
    <location>
        <begin position="189"/>
        <end position="208"/>
    </location>
</feature>
<keyword evidence="7 9" id="KW-1133">Transmembrane helix</keyword>
<dbReference type="PROSITE" id="PS50929">
    <property type="entry name" value="ABC_TM1F"/>
    <property type="match status" value="1"/>
</dbReference>
<dbReference type="GO" id="GO:0005886">
    <property type="term" value="C:plasma membrane"/>
    <property type="evidence" value="ECO:0007669"/>
    <property type="project" value="UniProtKB-SubCell"/>
</dbReference>
<keyword evidence="6" id="KW-0067">ATP-binding</keyword>
<evidence type="ECO:0000256" key="6">
    <source>
        <dbReference type="ARBA" id="ARBA00022840"/>
    </source>
</evidence>
<dbReference type="Pfam" id="PF00664">
    <property type="entry name" value="ABC_membrane"/>
    <property type="match status" value="1"/>
</dbReference>
<feature type="transmembrane region" description="Helical" evidence="9">
    <location>
        <begin position="44"/>
        <end position="68"/>
    </location>
</feature>
<name>A0A383R6E8_PAEAL</name>
<feature type="domain" description="ABC transmembrane type-1" evidence="11">
    <location>
        <begin position="48"/>
        <end position="333"/>
    </location>
</feature>
<keyword evidence="5" id="KW-0547">Nucleotide-binding</keyword>
<evidence type="ECO:0000256" key="1">
    <source>
        <dbReference type="ARBA" id="ARBA00004651"/>
    </source>
</evidence>
<dbReference type="AlphaFoldDB" id="A0A383R6E8"/>
<evidence type="ECO:0000256" key="3">
    <source>
        <dbReference type="ARBA" id="ARBA00022475"/>
    </source>
</evidence>
<reference evidence="13" key="1">
    <citation type="submission" date="2018-08" db="EMBL/GenBank/DDBJ databases">
        <authorList>
            <person name="Chevrot R."/>
        </authorList>
    </citation>
    <scope>NUCLEOTIDE SEQUENCE [LARGE SCALE GENOMIC DNA]</scope>
</reference>
<feature type="transmembrane region" description="Helical" evidence="9">
    <location>
        <begin position="167"/>
        <end position="183"/>
    </location>
</feature>
<evidence type="ECO:0000313" key="13">
    <source>
        <dbReference type="Proteomes" id="UP000304148"/>
    </source>
</evidence>
<dbReference type="Gene3D" id="1.20.1560.10">
    <property type="entry name" value="ABC transporter type 1, transmembrane domain"/>
    <property type="match status" value="1"/>
</dbReference>
<feature type="domain" description="ABC transporter" evidence="10">
    <location>
        <begin position="367"/>
        <end position="602"/>
    </location>
</feature>
<dbReference type="InterPro" id="IPR011527">
    <property type="entry name" value="ABC1_TM_dom"/>
</dbReference>
<sequence>MRLMKSQSMPTWPSARCWSNEYETGCDAFMKGKTLLFSHVRAHLPLYVTAVGCMALANIIYSVFPTLLGRFTDELQMRGLTKESVIHYSLWLLGVAIGYGTLFGVGQYLNHRLGRKFEFNTRQKLFAQFTRLSEHYYSNHGVGKLLSYFMNDVTSVRETIANGVNQTTNATILLLSVIIMMGVSGIPLYLVFVCVLPLLTIPLFVIYFGPRIRTRSRAVQDSLAAMTESAEEQFGGMKVTKTFAVEHVAEERFGATVDQICSNQLGLVRMTSLFQALIPFAGALSLVIAITYGGVLSMQGQLSLGSFVMLTLYLRMIMTPLQQIGNVINVMLRSRASLDRLNRMLNEEPDIREYADAQPISPDDAVIEIRNLTFAYPEASAESLTDVNIQISAGKTLGIVGKTGSGKSTLVKLLLRVYDPPKGAIRIGGQDICEVTLESLRTQIGYVPQDGFLFSTTIRDNIAFYNRNAADEEVEEAAKQADVWDNIMGFPDQFFTKLGERGLTLSGGQRQRTSLARGIIKNAPILILDDSVSAVDVVTETTILNNLQEVRKGKTNIIIAHRISAVRHADEIIVLDHGSIVERGTHEELIQSGGYYASLYTIQEEGKRNA</sequence>
<keyword evidence="4 9" id="KW-0812">Transmembrane</keyword>
<gene>
    <name evidence="12" type="ORF">PBLR_10325</name>
</gene>
<feature type="transmembrane region" description="Helical" evidence="9">
    <location>
        <begin position="273"/>
        <end position="292"/>
    </location>
</feature>
<dbReference type="SUPFAM" id="SSF52540">
    <property type="entry name" value="P-loop containing nucleoside triphosphate hydrolases"/>
    <property type="match status" value="1"/>
</dbReference>
<keyword evidence="3" id="KW-1003">Cell membrane</keyword>
<dbReference type="InterPro" id="IPR036640">
    <property type="entry name" value="ABC1_TM_sf"/>
</dbReference>
<keyword evidence="8 9" id="KW-0472">Membrane</keyword>
<dbReference type="PANTHER" id="PTHR43394">
    <property type="entry name" value="ATP-DEPENDENT PERMEASE MDL1, MITOCHONDRIAL"/>
    <property type="match status" value="1"/>
</dbReference>
<dbReference type="InterPro" id="IPR003439">
    <property type="entry name" value="ABC_transporter-like_ATP-bd"/>
</dbReference>
<dbReference type="GO" id="GO:0015421">
    <property type="term" value="F:ABC-type oligopeptide transporter activity"/>
    <property type="evidence" value="ECO:0007669"/>
    <property type="project" value="TreeGrafter"/>
</dbReference>
<dbReference type="EMBL" id="LS992241">
    <property type="protein sequence ID" value="SYX81906.1"/>
    <property type="molecule type" value="Genomic_DNA"/>
</dbReference>
<dbReference type="FunFam" id="3.40.50.300:FF:000221">
    <property type="entry name" value="Multidrug ABC transporter ATP-binding protein"/>
    <property type="match status" value="1"/>
</dbReference>
<dbReference type="PROSITE" id="PS50893">
    <property type="entry name" value="ABC_TRANSPORTER_2"/>
    <property type="match status" value="1"/>
</dbReference>
<proteinExistence type="predicted"/>
<evidence type="ECO:0000313" key="12">
    <source>
        <dbReference type="EMBL" id="SYX81906.1"/>
    </source>
</evidence>
<keyword evidence="2" id="KW-0813">Transport</keyword>
<dbReference type="CDD" id="cd18541">
    <property type="entry name" value="ABC_6TM_TmrB_like"/>
    <property type="match status" value="1"/>
</dbReference>
<evidence type="ECO:0000259" key="11">
    <source>
        <dbReference type="PROSITE" id="PS50929"/>
    </source>
</evidence>
<protein>
    <submittedName>
        <fullName evidence="12">ABC transporter</fullName>
    </submittedName>
</protein>
<dbReference type="Gene3D" id="3.40.50.300">
    <property type="entry name" value="P-loop containing nucleotide triphosphate hydrolases"/>
    <property type="match status" value="1"/>
</dbReference>
<dbReference type="SUPFAM" id="SSF90123">
    <property type="entry name" value="ABC transporter transmembrane region"/>
    <property type="match status" value="1"/>
</dbReference>
<dbReference type="GO" id="GO:0016887">
    <property type="term" value="F:ATP hydrolysis activity"/>
    <property type="evidence" value="ECO:0007669"/>
    <property type="project" value="InterPro"/>
</dbReference>
<evidence type="ECO:0000256" key="5">
    <source>
        <dbReference type="ARBA" id="ARBA00022741"/>
    </source>
</evidence>
<evidence type="ECO:0000256" key="4">
    <source>
        <dbReference type="ARBA" id="ARBA00022692"/>
    </source>
</evidence>
<dbReference type="InterPro" id="IPR003593">
    <property type="entry name" value="AAA+_ATPase"/>
</dbReference>
<dbReference type="Proteomes" id="UP000304148">
    <property type="component" value="Chromosome"/>
</dbReference>
<evidence type="ECO:0000256" key="2">
    <source>
        <dbReference type="ARBA" id="ARBA00022448"/>
    </source>
</evidence>
<organism evidence="12 13">
    <name type="scientific">Paenibacillus alvei</name>
    <name type="common">Bacillus alvei</name>
    <dbReference type="NCBI Taxonomy" id="44250"/>
    <lineage>
        <taxon>Bacteria</taxon>
        <taxon>Bacillati</taxon>
        <taxon>Bacillota</taxon>
        <taxon>Bacilli</taxon>
        <taxon>Bacillales</taxon>
        <taxon>Paenibacillaceae</taxon>
        <taxon>Paenibacillus</taxon>
    </lineage>
</organism>
<evidence type="ECO:0000256" key="8">
    <source>
        <dbReference type="ARBA" id="ARBA00023136"/>
    </source>
</evidence>
<feature type="transmembrane region" description="Helical" evidence="9">
    <location>
        <begin position="88"/>
        <end position="109"/>
    </location>
</feature>
<evidence type="ECO:0000256" key="7">
    <source>
        <dbReference type="ARBA" id="ARBA00022989"/>
    </source>
</evidence>
<evidence type="ECO:0000259" key="10">
    <source>
        <dbReference type="PROSITE" id="PS50893"/>
    </source>
</evidence>
<dbReference type="InterPro" id="IPR027417">
    <property type="entry name" value="P-loop_NTPase"/>
</dbReference>
<dbReference type="SMART" id="SM00382">
    <property type="entry name" value="AAA"/>
    <property type="match status" value="1"/>
</dbReference>
<dbReference type="GO" id="GO:0005524">
    <property type="term" value="F:ATP binding"/>
    <property type="evidence" value="ECO:0007669"/>
    <property type="project" value="UniProtKB-KW"/>
</dbReference>
<comment type="subcellular location">
    <subcellularLocation>
        <location evidence="1">Cell membrane</location>
        <topology evidence="1">Multi-pass membrane protein</topology>
    </subcellularLocation>
</comment>
<dbReference type="Pfam" id="PF00005">
    <property type="entry name" value="ABC_tran"/>
    <property type="match status" value="1"/>
</dbReference>
<dbReference type="InterPro" id="IPR039421">
    <property type="entry name" value="Type_1_exporter"/>
</dbReference>